<proteinExistence type="predicted"/>
<dbReference type="AlphaFoldDB" id="A0A1G9PE45"/>
<evidence type="ECO:0000313" key="8">
    <source>
        <dbReference type="Proteomes" id="UP000183200"/>
    </source>
</evidence>
<reference evidence="8" key="1">
    <citation type="submission" date="2016-10" db="EMBL/GenBank/DDBJ databases">
        <authorList>
            <person name="Varghese N."/>
            <person name="Submissions S."/>
        </authorList>
    </citation>
    <scope>NUCLEOTIDE SEQUENCE [LARGE SCALE GENOMIC DNA]</scope>
    <source>
        <strain evidence="8">DSM 19110</strain>
    </source>
</reference>
<name>A0A1G9PE45_9SPHI</name>
<feature type="signal peptide" evidence="5">
    <location>
        <begin position="1"/>
        <end position="18"/>
    </location>
</feature>
<dbReference type="GO" id="GO:0030313">
    <property type="term" value="C:cell envelope"/>
    <property type="evidence" value="ECO:0007669"/>
    <property type="project" value="UniProtKB-SubCell"/>
</dbReference>
<dbReference type="InterPro" id="IPR050553">
    <property type="entry name" value="Thioredoxin_ResA/DsbE_sf"/>
</dbReference>
<dbReference type="RefSeq" id="WP_074605464.1">
    <property type="nucleotide sequence ID" value="NZ_FNGY01000002.1"/>
</dbReference>
<gene>
    <name evidence="7" type="ORF">SAMN05421820_102614</name>
</gene>
<dbReference type="CDD" id="cd02966">
    <property type="entry name" value="TlpA_like_family"/>
    <property type="match status" value="1"/>
</dbReference>
<keyword evidence="3" id="KW-1015">Disulfide bond</keyword>
<evidence type="ECO:0000256" key="5">
    <source>
        <dbReference type="SAM" id="SignalP"/>
    </source>
</evidence>
<dbReference type="Gene3D" id="3.40.30.10">
    <property type="entry name" value="Glutaredoxin"/>
    <property type="match status" value="1"/>
</dbReference>
<comment type="subcellular location">
    <subcellularLocation>
        <location evidence="1">Cell envelope</location>
    </subcellularLocation>
</comment>
<dbReference type="GO" id="GO:0017004">
    <property type="term" value="P:cytochrome complex assembly"/>
    <property type="evidence" value="ECO:0007669"/>
    <property type="project" value="UniProtKB-KW"/>
</dbReference>
<dbReference type="InterPro" id="IPR036249">
    <property type="entry name" value="Thioredoxin-like_sf"/>
</dbReference>
<evidence type="ECO:0000256" key="4">
    <source>
        <dbReference type="ARBA" id="ARBA00023284"/>
    </source>
</evidence>
<feature type="chain" id="PRO_5010186908" evidence="5">
    <location>
        <begin position="19"/>
        <end position="347"/>
    </location>
</feature>
<keyword evidence="2" id="KW-0201">Cytochrome c-type biogenesis</keyword>
<dbReference type="Pfam" id="PF13905">
    <property type="entry name" value="Thioredoxin_8"/>
    <property type="match status" value="1"/>
</dbReference>
<keyword evidence="8" id="KW-1185">Reference proteome</keyword>
<protein>
    <submittedName>
        <fullName evidence="7">Thiol-disulfide isomerase or thioredoxin</fullName>
    </submittedName>
</protein>
<keyword evidence="5" id="KW-0732">Signal</keyword>
<organism evidence="7 8">
    <name type="scientific">Pedobacter steynii</name>
    <dbReference type="NCBI Taxonomy" id="430522"/>
    <lineage>
        <taxon>Bacteria</taxon>
        <taxon>Pseudomonadati</taxon>
        <taxon>Bacteroidota</taxon>
        <taxon>Sphingobacteriia</taxon>
        <taxon>Sphingobacteriales</taxon>
        <taxon>Sphingobacteriaceae</taxon>
        <taxon>Pedobacter</taxon>
    </lineage>
</organism>
<dbReference type="OrthoDB" id="750178at2"/>
<dbReference type="Pfam" id="PF14289">
    <property type="entry name" value="DUF4369"/>
    <property type="match status" value="1"/>
</dbReference>
<dbReference type="SUPFAM" id="SSF52833">
    <property type="entry name" value="Thioredoxin-like"/>
    <property type="match status" value="1"/>
</dbReference>
<dbReference type="PROSITE" id="PS51352">
    <property type="entry name" value="THIOREDOXIN_2"/>
    <property type="match status" value="1"/>
</dbReference>
<sequence length="347" mass="39113">MLRYISLLLLLFSNQLFAQNSFVIKGTFKDYNGILYFSYKNLTDSTLVKNGTFTYQGQIDLPVPASLFIADVKPVYFDTFILESGDLTVRIDTSTKQDNGKPICRVNTTVLKGGDTNDLLASFRNTLATKGNAMKNKSVAEKKQFYIKELRDFIRQHPTEIASLILVEQASPGFSQQELASFYEGFDAKVKNGFYGTNLKAAIDKNTKAITQTQIRDFAQADINGNLISINSLRGNFVLIDFWASWCIPCREVNPDLLKIYQKYKSKGFEILGVSLDSDRKSWLSVINHDKLNWLNVSDLKGNKNEVALMFNITKIPDNILIDKEGRVIAKNISPNEVEQIIASVLK</sequence>
<evidence type="ECO:0000256" key="1">
    <source>
        <dbReference type="ARBA" id="ARBA00004196"/>
    </source>
</evidence>
<evidence type="ECO:0000256" key="3">
    <source>
        <dbReference type="ARBA" id="ARBA00023157"/>
    </source>
</evidence>
<keyword evidence="7" id="KW-0413">Isomerase</keyword>
<evidence type="ECO:0000259" key="6">
    <source>
        <dbReference type="PROSITE" id="PS51352"/>
    </source>
</evidence>
<dbReference type="PANTHER" id="PTHR42852">
    <property type="entry name" value="THIOL:DISULFIDE INTERCHANGE PROTEIN DSBE"/>
    <property type="match status" value="1"/>
</dbReference>
<dbReference type="InterPro" id="IPR012336">
    <property type="entry name" value="Thioredoxin-like_fold"/>
</dbReference>
<evidence type="ECO:0000313" key="7">
    <source>
        <dbReference type="EMBL" id="SDL96487.1"/>
    </source>
</evidence>
<evidence type="ECO:0000256" key="2">
    <source>
        <dbReference type="ARBA" id="ARBA00022748"/>
    </source>
</evidence>
<dbReference type="Proteomes" id="UP000183200">
    <property type="component" value="Unassembled WGS sequence"/>
</dbReference>
<accession>A0A1G9PE45</accession>
<dbReference type="InterPro" id="IPR013766">
    <property type="entry name" value="Thioredoxin_domain"/>
</dbReference>
<keyword evidence="4" id="KW-0676">Redox-active center</keyword>
<dbReference type="InterPro" id="IPR025380">
    <property type="entry name" value="DUF4369"/>
</dbReference>
<feature type="domain" description="Thioredoxin" evidence="6">
    <location>
        <begin position="209"/>
        <end position="347"/>
    </location>
</feature>
<dbReference type="PANTHER" id="PTHR42852:SF6">
    <property type="entry name" value="THIOL:DISULFIDE INTERCHANGE PROTEIN DSBE"/>
    <property type="match status" value="1"/>
</dbReference>
<dbReference type="EMBL" id="FNGY01000002">
    <property type="protein sequence ID" value="SDL96487.1"/>
    <property type="molecule type" value="Genomic_DNA"/>
</dbReference>
<dbReference type="GO" id="GO:0016853">
    <property type="term" value="F:isomerase activity"/>
    <property type="evidence" value="ECO:0007669"/>
    <property type="project" value="UniProtKB-KW"/>
</dbReference>